<sequence length="77" mass="7902">MPRFSSEPPVRATVTPSRLNATPTIVLTAGHRFGCSGPPVLYVGQGGGDGWRDAPRAGTLAVGEVPGPPLQEQPGNP</sequence>
<dbReference type="EMBL" id="BAABDC010000014">
    <property type="protein sequence ID" value="GAA3722303.1"/>
    <property type="molecule type" value="Genomic_DNA"/>
</dbReference>
<dbReference type="Proteomes" id="UP001501468">
    <property type="component" value="Unassembled WGS sequence"/>
</dbReference>
<protein>
    <submittedName>
        <fullName evidence="2">Uncharacterized protein</fullName>
    </submittedName>
</protein>
<organism evidence="2 3">
    <name type="scientific">Terrabacter ginsenosidimutans</name>
    <dbReference type="NCBI Taxonomy" id="490575"/>
    <lineage>
        <taxon>Bacteria</taxon>
        <taxon>Bacillati</taxon>
        <taxon>Actinomycetota</taxon>
        <taxon>Actinomycetes</taxon>
        <taxon>Micrococcales</taxon>
        <taxon>Intrasporangiaceae</taxon>
        <taxon>Terrabacter</taxon>
    </lineage>
</organism>
<feature type="compositionally biased region" description="Pro residues" evidence="1">
    <location>
        <begin position="66"/>
        <end position="77"/>
    </location>
</feature>
<accession>A0ABP7EQ45</accession>
<reference evidence="3" key="1">
    <citation type="journal article" date="2019" name="Int. J. Syst. Evol. Microbiol.">
        <title>The Global Catalogue of Microorganisms (GCM) 10K type strain sequencing project: providing services to taxonomists for standard genome sequencing and annotation.</title>
        <authorList>
            <consortium name="The Broad Institute Genomics Platform"/>
            <consortium name="The Broad Institute Genome Sequencing Center for Infectious Disease"/>
            <person name="Wu L."/>
            <person name="Ma J."/>
        </authorList>
    </citation>
    <scope>NUCLEOTIDE SEQUENCE [LARGE SCALE GENOMIC DNA]</scope>
    <source>
        <strain evidence="3">JCM 17125</strain>
    </source>
</reference>
<evidence type="ECO:0000313" key="3">
    <source>
        <dbReference type="Proteomes" id="UP001501468"/>
    </source>
</evidence>
<keyword evidence="3" id="KW-1185">Reference proteome</keyword>
<proteinExistence type="predicted"/>
<evidence type="ECO:0000313" key="2">
    <source>
        <dbReference type="EMBL" id="GAA3722303.1"/>
    </source>
</evidence>
<evidence type="ECO:0000256" key="1">
    <source>
        <dbReference type="SAM" id="MobiDB-lite"/>
    </source>
</evidence>
<comment type="caution">
    <text evidence="2">The sequence shown here is derived from an EMBL/GenBank/DDBJ whole genome shotgun (WGS) entry which is preliminary data.</text>
</comment>
<name>A0ABP7EQ45_9MICO</name>
<feature type="region of interest" description="Disordered" evidence="1">
    <location>
        <begin position="46"/>
        <end position="77"/>
    </location>
</feature>
<gene>
    <name evidence="2" type="ORF">GCM10022399_43340</name>
</gene>